<dbReference type="Proteomes" id="UP000572635">
    <property type="component" value="Unassembled WGS sequence"/>
</dbReference>
<evidence type="ECO:0000313" key="3">
    <source>
        <dbReference type="Proteomes" id="UP000572635"/>
    </source>
</evidence>
<gene>
    <name evidence="2" type="ORF">HDA36_006496</name>
</gene>
<accession>A0A7W8VH78</accession>
<protein>
    <submittedName>
        <fullName evidence="2">Uncharacterized protein</fullName>
    </submittedName>
</protein>
<feature type="region of interest" description="Disordered" evidence="1">
    <location>
        <begin position="100"/>
        <end position="136"/>
    </location>
</feature>
<dbReference type="EMBL" id="JACHDB010000003">
    <property type="protein sequence ID" value="MBB5436332.1"/>
    <property type="molecule type" value="Genomic_DNA"/>
</dbReference>
<evidence type="ECO:0000313" key="2">
    <source>
        <dbReference type="EMBL" id="MBB5436332.1"/>
    </source>
</evidence>
<comment type="caution">
    <text evidence="2">The sequence shown here is derived from an EMBL/GenBank/DDBJ whole genome shotgun (WGS) entry which is preliminary data.</text>
</comment>
<feature type="compositionally biased region" description="Basic and acidic residues" evidence="1">
    <location>
        <begin position="101"/>
        <end position="110"/>
    </location>
</feature>
<dbReference type="AlphaFoldDB" id="A0A7W8VH78"/>
<evidence type="ECO:0000256" key="1">
    <source>
        <dbReference type="SAM" id="MobiDB-lite"/>
    </source>
</evidence>
<keyword evidence="3" id="KW-1185">Reference proteome</keyword>
<name>A0A7W8VH78_9ACTN</name>
<dbReference type="RefSeq" id="WP_184399988.1">
    <property type="nucleotide sequence ID" value="NZ_JACHDB010000003.1"/>
</dbReference>
<proteinExistence type="predicted"/>
<reference evidence="2 3" key="1">
    <citation type="submission" date="2020-08" db="EMBL/GenBank/DDBJ databases">
        <title>Sequencing the genomes of 1000 actinobacteria strains.</title>
        <authorList>
            <person name="Klenk H.-P."/>
        </authorList>
    </citation>
    <scope>NUCLEOTIDE SEQUENCE [LARGE SCALE GENOMIC DNA]</scope>
    <source>
        <strain evidence="2 3">DSM 44551</strain>
    </source>
</reference>
<feature type="region of interest" description="Disordered" evidence="1">
    <location>
        <begin position="1"/>
        <end position="37"/>
    </location>
</feature>
<feature type="compositionally biased region" description="Low complexity" evidence="1">
    <location>
        <begin position="116"/>
        <end position="129"/>
    </location>
</feature>
<organism evidence="2 3">
    <name type="scientific">Nocardiopsis composta</name>
    <dbReference type="NCBI Taxonomy" id="157465"/>
    <lineage>
        <taxon>Bacteria</taxon>
        <taxon>Bacillati</taxon>
        <taxon>Actinomycetota</taxon>
        <taxon>Actinomycetes</taxon>
        <taxon>Streptosporangiales</taxon>
        <taxon>Nocardiopsidaceae</taxon>
        <taxon>Nocardiopsis</taxon>
    </lineage>
</organism>
<sequence length="136" mass="14244">MAPHASGPAPAEDPAPRPPRGRRARTRSSPPPFPPTPELLELIAAAAVLAGSTGRLADRSVVHRIKGHMWHGTPTARPVCGAGGDPTRLRSAPGPVTCKRCARDEPHRSTQQELFPAAEAMRAGARRAGVPPPRAG</sequence>